<dbReference type="SUPFAM" id="SSF52980">
    <property type="entry name" value="Restriction endonuclease-like"/>
    <property type="match status" value="1"/>
</dbReference>
<organism evidence="1">
    <name type="scientific">marine sediment metagenome</name>
    <dbReference type="NCBI Taxonomy" id="412755"/>
    <lineage>
        <taxon>unclassified sequences</taxon>
        <taxon>metagenomes</taxon>
        <taxon>ecological metagenomes</taxon>
    </lineage>
</organism>
<dbReference type="AlphaFoldDB" id="X1PIF9"/>
<reference evidence="1" key="1">
    <citation type="journal article" date="2014" name="Front. Microbiol.">
        <title>High frequency of phylogenetically diverse reductive dehalogenase-homologous genes in deep subseafloor sedimentary metagenomes.</title>
        <authorList>
            <person name="Kawai M."/>
            <person name="Futagami T."/>
            <person name="Toyoda A."/>
            <person name="Takaki Y."/>
            <person name="Nishi S."/>
            <person name="Hori S."/>
            <person name="Arai W."/>
            <person name="Tsubouchi T."/>
            <person name="Morono Y."/>
            <person name="Uchiyama I."/>
            <person name="Ito T."/>
            <person name="Fujiyama A."/>
            <person name="Inagaki F."/>
            <person name="Takami H."/>
        </authorList>
    </citation>
    <scope>NUCLEOTIDE SEQUENCE</scope>
    <source>
        <strain evidence="1">Expedition CK06-06</strain>
    </source>
</reference>
<accession>X1PIF9</accession>
<dbReference type="EMBL" id="BARV01025244">
    <property type="protein sequence ID" value="GAI42301.1"/>
    <property type="molecule type" value="Genomic_DNA"/>
</dbReference>
<evidence type="ECO:0008006" key="2">
    <source>
        <dbReference type="Google" id="ProtNLM"/>
    </source>
</evidence>
<protein>
    <recommendedName>
        <fullName evidence="2">DUF559 domain-containing protein</fullName>
    </recommendedName>
</protein>
<dbReference type="InterPro" id="IPR011335">
    <property type="entry name" value="Restrct_endonuc-II-like"/>
</dbReference>
<proteinExistence type="predicted"/>
<sequence>ESIAKMEAAHRQYHIFKPTAPERKLIKILGEHNLPYRYVGNGAVWFEGYNPDFINTNGVKGIIEVFGDYWHTGAVKNWKQLEGGRINHFAKFGFKTLILWENELENEKAVVKKIKVFTKGLVGVR</sequence>
<evidence type="ECO:0000313" key="1">
    <source>
        <dbReference type="EMBL" id="GAI42301.1"/>
    </source>
</evidence>
<gene>
    <name evidence="1" type="ORF">S06H3_41043</name>
</gene>
<dbReference type="Gene3D" id="3.40.960.10">
    <property type="entry name" value="VSR Endonuclease"/>
    <property type="match status" value="1"/>
</dbReference>
<feature type="non-terminal residue" evidence="1">
    <location>
        <position position="1"/>
    </location>
</feature>
<name>X1PIF9_9ZZZZ</name>
<comment type="caution">
    <text evidence="1">The sequence shown here is derived from an EMBL/GenBank/DDBJ whole genome shotgun (WGS) entry which is preliminary data.</text>
</comment>